<dbReference type="AlphaFoldDB" id="A0A813L829"/>
<dbReference type="EMBL" id="CAJNNW010033188">
    <property type="protein sequence ID" value="CAE8717612.1"/>
    <property type="molecule type" value="Genomic_DNA"/>
</dbReference>
<accession>A0A813L829</accession>
<evidence type="ECO:0000313" key="1">
    <source>
        <dbReference type="EMBL" id="CAE8717612.1"/>
    </source>
</evidence>
<evidence type="ECO:0000313" key="2">
    <source>
        <dbReference type="Proteomes" id="UP000626109"/>
    </source>
</evidence>
<feature type="non-terminal residue" evidence="1">
    <location>
        <position position="220"/>
    </location>
</feature>
<gene>
    <name evidence="1" type="ORF">PGLA2088_LOCUS39619</name>
</gene>
<name>A0A813L829_POLGL</name>
<organism evidence="1 2">
    <name type="scientific">Polarella glacialis</name>
    <name type="common">Dinoflagellate</name>
    <dbReference type="NCBI Taxonomy" id="89957"/>
    <lineage>
        <taxon>Eukaryota</taxon>
        <taxon>Sar</taxon>
        <taxon>Alveolata</taxon>
        <taxon>Dinophyceae</taxon>
        <taxon>Suessiales</taxon>
        <taxon>Suessiaceae</taxon>
        <taxon>Polarella</taxon>
    </lineage>
</organism>
<comment type="caution">
    <text evidence="1">The sequence shown here is derived from an EMBL/GenBank/DDBJ whole genome shotgun (WGS) entry which is preliminary data.</text>
</comment>
<reference evidence="1" key="1">
    <citation type="submission" date="2021-02" db="EMBL/GenBank/DDBJ databases">
        <authorList>
            <person name="Dougan E. K."/>
            <person name="Rhodes N."/>
            <person name="Thang M."/>
            <person name="Chan C."/>
        </authorList>
    </citation>
    <scope>NUCLEOTIDE SEQUENCE</scope>
</reference>
<sequence length="220" mass="23116">AWFRAMEDRPSYRALAGDFYTHSHDLPPQVGGCQENGQNTDFRKAIDGESPAAGAAAWKLPLPTDGSASPLEPVGLLGGNGPEEAAAARREAARQLLSRHQKVGRFCLRGKGSRGFPPVGAGPLSDPYASPSDDADLAEAVDEALRGVVAHLLGGDGVPVAEAALGVLGPSAWKRSKDLSECLGYLRDRVSVPRDMSFPAARQLRAHLGSYMEAAETCAA</sequence>
<protein>
    <submittedName>
        <fullName evidence="1">Uncharacterized protein</fullName>
    </submittedName>
</protein>
<dbReference type="Proteomes" id="UP000626109">
    <property type="component" value="Unassembled WGS sequence"/>
</dbReference>
<proteinExistence type="predicted"/>